<dbReference type="Pfam" id="PF00288">
    <property type="entry name" value="GHMP_kinases_N"/>
    <property type="match status" value="1"/>
</dbReference>
<dbReference type="FunFam" id="3.30.70.890:FF:000001">
    <property type="entry name" value="Galactokinase"/>
    <property type="match status" value="1"/>
</dbReference>
<keyword evidence="2" id="KW-0963">Cytoplasm</keyword>
<dbReference type="SUPFAM" id="SSF55060">
    <property type="entry name" value="GHMP Kinase, C-terminal domain"/>
    <property type="match status" value="1"/>
</dbReference>
<comment type="caution">
    <text evidence="15">The sequence shown here is derived from an EMBL/GenBank/DDBJ whole genome shotgun (WGS) entry which is preliminary data.</text>
</comment>
<evidence type="ECO:0000256" key="6">
    <source>
        <dbReference type="ARBA" id="ARBA00022777"/>
    </source>
</evidence>
<evidence type="ECO:0000256" key="10">
    <source>
        <dbReference type="ARBA" id="ARBA00023277"/>
    </source>
</evidence>
<dbReference type="SUPFAM" id="SSF54211">
    <property type="entry name" value="Ribosomal protein S5 domain 2-like"/>
    <property type="match status" value="1"/>
</dbReference>
<dbReference type="PRINTS" id="PR00473">
    <property type="entry name" value="GALCTOKINASE"/>
</dbReference>
<keyword evidence="8" id="KW-0460">Magnesium</keyword>
<dbReference type="GO" id="GO:0004335">
    <property type="term" value="F:galactokinase activity"/>
    <property type="evidence" value="ECO:0007669"/>
    <property type="project" value="UniProtKB-UniRule"/>
</dbReference>
<evidence type="ECO:0000259" key="12">
    <source>
        <dbReference type="Pfam" id="PF00288"/>
    </source>
</evidence>
<dbReference type="Gene3D" id="3.30.230.10">
    <property type="match status" value="1"/>
</dbReference>
<evidence type="ECO:0000256" key="7">
    <source>
        <dbReference type="ARBA" id="ARBA00022840"/>
    </source>
</evidence>
<dbReference type="PROSITE" id="PS00106">
    <property type="entry name" value="GALACTOKINASE"/>
    <property type="match status" value="1"/>
</dbReference>
<dbReference type="PANTHER" id="PTHR10457">
    <property type="entry name" value="MEVALONATE KINASE/GALACTOKINASE"/>
    <property type="match status" value="1"/>
</dbReference>
<dbReference type="GO" id="GO:0005829">
    <property type="term" value="C:cytosol"/>
    <property type="evidence" value="ECO:0007669"/>
    <property type="project" value="TreeGrafter"/>
</dbReference>
<dbReference type="GO" id="GO:0046872">
    <property type="term" value="F:metal ion binding"/>
    <property type="evidence" value="ECO:0007669"/>
    <property type="project" value="UniProtKB-KW"/>
</dbReference>
<keyword evidence="9" id="KW-0299">Galactose metabolism</keyword>
<keyword evidence="4" id="KW-0479">Metal-binding</keyword>
<dbReference type="InterPro" id="IPR013750">
    <property type="entry name" value="GHMP_kinase_C_dom"/>
</dbReference>
<evidence type="ECO:0000259" key="13">
    <source>
        <dbReference type="Pfam" id="PF08544"/>
    </source>
</evidence>
<dbReference type="GO" id="GO:0006012">
    <property type="term" value="P:galactose metabolic process"/>
    <property type="evidence" value="ECO:0007669"/>
    <property type="project" value="UniProtKB-UniRule"/>
</dbReference>
<dbReference type="AlphaFoldDB" id="A0A3E2BKU1"/>
<keyword evidence="7" id="KW-0067">ATP-binding</keyword>
<dbReference type="Pfam" id="PF08544">
    <property type="entry name" value="GHMP_kinases_C"/>
    <property type="match status" value="1"/>
</dbReference>
<dbReference type="InterPro" id="IPR019539">
    <property type="entry name" value="GalKase_N"/>
</dbReference>
<keyword evidence="3" id="KW-0808">Transferase</keyword>
<evidence type="ECO:0000313" key="16">
    <source>
        <dbReference type="Proteomes" id="UP000257323"/>
    </source>
</evidence>
<reference evidence="15 16" key="1">
    <citation type="submission" date="2018-08" db="EMBL/GenBank/DDBJ databases">
        <title>Genome analysis of the thermophilic bacterium of the candidate phylum Aminicenantes from deep subsurface aquifer revealed its physiology and ecological role.</title>
        <authorList>
            <person name="Kadnikov V.V."/>
            <person name="Mardanov A.V."/>
            <person name="Beletsky A.V."/>
            <person name="Karnachuk O.V."/>
            <person name="Ravin N.V."/>
        </authorList>
    </citation>
    <scope>NUCLEOTIDE SEQUENCE [LARGE SCALE GENOMIC DNA]</scope>
    <source>
        <strain evidence="15">BY38</strain>
    </source>
</reference>
<dbReference type="InterPro" id="IPR019741">
    <property type="entry name" value="Galactokinase_CS"/>
</dbReference>
<dbReference type="InterPro" id="IPR006204">
    <property type="entry name" value="GHMP_kinase_N_dom"/>
</dbReference>
<evidence type="ECO:0000256" key="8">
    <source>
        <dbReference type="ARBA" id="ARBA00022842"/>
    </source>
</evidence>
<feature type="domain" description="GHMP kinase N-terminal" evidence="12">
    <location>
        <begin position="92"/>
        <end position="178"/>
    </location>
</feature>
<feature type="domain" description="GHMP kinase C-terminal" evidence="13">
    <location>
        <begin position="284"/>
        <end position="362"/>
    </location>
</feature>
<dbReference type="InterPro" id="IPR006203">
    <property type="entry name" value="GHMP_knse_ATP-bd_CS"/>
</dbReference>
<dbReference type="Gene3D" id="3.30.70.890">
    <property type="entry name" value="GHMP kinase, C-terminal domain"/>
    <property type="match status" value="1"/>
</dbReference>
<dbReference type="InterPro" id="IPR014721">
    <property type="entry name" value="Ribsml_uS5_D2-typ_fold_subgr"/>
</dbReference>
<evidence type="ECO:0000259" key="14">
    <source>
        <dbReference type="Pfam" id="PF10509"/>
    </source>
</evidence>
<name>A0A3E2BKU1_9BACT</name>
<dbReference type="PROSITE" id="PS00627">
    <property type="entry name" value="GHMP_KINASES_ATP"/>
    <property type="match status" value="1"/>
</dbReference>
<dbReference type="Proteomes" id="UP000257323">
    <property type="component" value="Unassembled WGS sequence"/>
</dbReference>
<dbReference type="InterPro" id="IPR006206">
    <property type="entry name" value="Mevalonate/galactokinase"/>
</dbReference>
<evidence type="ECO:0000313" key="15">
    <source>
        <dbReference type="EMBL" id="RFT15226.1"/>
    </source>
</evidence>
<feature type="domain" description="Galactokinase N-terminal" evidence="14">
    <location>
        <begin position="10"/>
        <end position="58"/>
    </location>
</feature>
<dbReference type="InterPro" id="IPR020568">
    <property type="entry name" value="Ribosomal_Su5_D2-typ_SF"/>
</dbReference>
<dbReference type="NCBIfam" id="TIGR00131">
    <property type="entry name" value="gal_kin"/>
    <property type="match status" value="1"/>
</dbReference>
<evidence type="ECO:0000256" key="5">
    <source>
        <dbReference type="ARBA" id="ARBA00022741"/>
    </source>
</evidence>
<evidence type="ECO:0000256" key="11">
    <source>
        <dbReference type="NCBIfam" id="TIGR00131"/>
    </source>
</evidence>
<dbReference type="FunFam" id="3.30.230.10:FF:000017">
    <property type="entry name" value="Galactokinase"/>
    <property type="match status" value="1"/>
</dbReference>
<sequence>MEKLIDNVKKSFEKKYGRKPLLLASPGRINLIGEHTDYNEGFVLPGATDRAVIFAVAPRDDRRCRFYSLDFDQDYTTDLDHLHKSEWRWPDYLQGVLDQFLKGGHAIRGLDLAFGGNVPIGGGMSSSAAVEGGLAFAVNHLFGLNLDLLSLALLAQRAENEFVGLRCGIMDMYANLHGQPGKVMKIDCRHLVHEYYPFDRSELRVIISDTGVRRELASSEYNVRRRQCEEGVSLLRRYYPEIKSLRDVGLQMLEEHRAEFDPVVWKRCAYVVRENGRVDLACQDLVRSDFISFGERMKESHRGLRDEYEVSSPELNLLVDSALKIPGVLGSRMMGAGFGGCTISLVEAGAVEEFRSRVSADYRRETGREPAIHVVRIEAGTRILGG</sequence>
<gene>
    <name evidence="15" type="ORF">OP8BY_0521</name>
</gene>
<evidence type="ECO:0000256" key="9">
    <source>
        <dbReference type="ARBA" id="ARBA00023144"/>
    </source>
</evidence>
<dbReference type="PRINTS" id="PR00959">
    <property type="entry name" value="MEVGALKINASE"/>
</dbReference>
<accession>A0A3E2BKU1</accession>
<keyword evidence="6 15" id="KW-0418">Kinase</keyword>
<evidence type="ECO:0000256" key="2">
    <source>
        <dbReference type="ARBA" id="ARBA00022490"/>
    </source>
</evidence>
<evidence type="ECO:0000256" key="3">
    <source>
        <dbReference type="ARBA" id="ARBA00022679"/>
    </source>
</evidence>
<evidence type="ECO:0000256" key="1">
    <source>
        <dbReference type="ARBA" id="ARBA00006566"/>
    </source>
</evidence>
<dbReference type="EMBL" id="QUAH01000011">
    <property type="protein sequence ID" value="RFT15226.1"/>
    <property type="molecule type" value="Genomic_DNA"/>
</dbReference>
<dbReference type="PIRSF" id="PIRSF000530">
    <property type="entry name" value="Galactokinase"/>
    <property type="match status" value="1"/>
</dbReference>
<dbReference type="InterPro" id="IPR000705">
    <property type="entry name" value="Galactokinase"/>
</dbReference>
<comment type="similarity">
    <text evidence="1">Belongs to the GHMP kinase family. GalK subfamily.</text>
</comment>
<dbReference type="PANTHER" id="PTHR10457:SF7">
    <property type="entry name" value="GALACTOKINASE-RELATED"/>
    <property type="match status" value="1"/>
</dbReference>
<keyword evidence="5" id="KW-0547">Nucleotide-binding</keyword>
<dbReference type="Pfam" id="PF10509">
    <property type="entry name" value="GalKase_gal_bdg"/>
    <property type="match status" value="1"/>
</dbReference>
<protein>
    <recommendedName>
        <fullName evidence="11">Galactokinase</fullName>
        <ecNumber evidence="11">2.7.1.6</ecNumber>
    </recommendedName>
</protein>
<dbReference type="InterPro" id="IPR036554">
    <property type="entry name" value="GHMP_kinase_C_sf"/>
</dbReference>
<keyword evidence="10" id="KW-0119">Carbohydrate metabolism</keyword>
<proteinExistence type="inferred from homology"/>
<dbReference type="GO" id="GO:0005524">
    <property type="term" value="F:ATP binding"/>
    <property type="evidence" value="ECO:0007669"/>
    <property type="project" value="UniProtKB-UniRule"/>
</dbReference>
<evidence type="ECO:0000256" key="4">
    <source>
        <dbReference type="ARBA" id="ARBA00022723"/>
    </source>
</evidence>
<organism evidence="15 16">
    <name type="scientific">Candidatus Saccharicenans subterraneus</name>
    <dbReference type="NCBI Taxonomy" id="2508984"/>
    <lineage>
        <taxon>Bacteria</taxon>
        <taxon>Candidatus Aminicenantota</taxon>
        <taxon>Candidatus Aminicenantia</taxon>
        <taxon>Candidatus Aminicenantales</taxon>
        <taxon>Candidatus Saccharicenantaceae</taxon>
        <taxon>Candidatus Saccharicenans</taxon>
    </lineage>
</organism>
<dbReference type="EC" id="2.7.1.6" evidence="11"/>